<reference evidence="11 12" key="1">
    <citation type="journal article" date="2021" name="Elife">
        <title>Chloroplast acquisition without the gene transfer in kleptoplastic sea slugs, Plakobranchus ocellatus.</title>
        <authorList>
            <person name="Maeda T."/>
            <person name="Takahashi S."/>
            <person name="Yoshida T."/>
            <person name="Shimamura S."/>
            <person name="Takaki Y."/>
            <person name="Nagai Y."/>
            <person name="Toyoda A."/>
            <person name="Suzuki Y."/>
            <person name="Arimoto A."/>
            <person name="Ishii H."/>
            <person name="Satoh N."/>
            <person name="Nishiyama T."/>
            <person name="Hasebe M."/>
            <person name="Maruyama T."/>
            <person name="Minagawa J."/>
            <person name="Obokata J."/>
            <person name="Shigenobu S."/>
        </authorList>
    </citation>
    <scope>NUCLEOTIDE SEQUENCE [LARGE SCALE GENOMIC DNA]</scope>
</reference>
<keyword evidence="7 11" id="KW-0675">Receptor</keyword>
<evidence type="ECO:0000256" key="4">
    <source>
        <dbReference type="ARBA" id="ARBA00022989"/>
    </source>
</evidence>
<dbReference type="Pfam" id="PF00001">
    <property type="entry name" value="7tm_1"/>
    <property type="match status" value="1"/>
</dbReference>
<dbReference type="EMBL" id="BLXT01007982">
    <property type="protein sequence ID" value="GFO44709.1"/>
    <property type="molecule type" value="Genomic_DNA"/>
</dbReference>
<feature type="transmembrane region" description="Helical" evidence="9">
    <location>
        <begin position="54"/>
        <end position="79"/>
    </location>
</feature>
<feature type="transmembrane region" description="Helical" evidence="9">
    <location>
        <begin position="569"/>
        <end position="591"/>
    </location>
</feature>
<evidence type="ECO:0000259" key="10">
    <source>
        <dbReference type="PROSITE" id="PS50262"/>
    </source>
</evidence>
<dbReference type="GO" id="GO:0004930">
    <property type="term" value="F:G protein-coupled receptor activity"/>
    <property type="evidence" value="ECO:0007669"/>
    <property type="project" value="UniProtKB-KW"/>
</dbReference>
<dbReference type="GO" id="GO:0043410">
    <property type="term" value="P:positive regulation of MAPK cascade"/>
    <property type="evidence" value="ECO:0007669"/>
    <property type="project" value="TreeGrafter"/>
</dbReference>
<feature type="transmembrane region" description="Helical" evidence="9">
    <location>
        <begin position="223"/>
        <end position="244"/>
    </location>
</feature>
<gene>
    <name evidence="11" type="ORF">PoB_007121400</name>
</gene>
<sequence>MSSATSNAWLNGSATNGSYDPRESKEQATAWCNDLQGSDFVYTPTRYSTATRHFISLAFIFLIFITVIGNGIVIVTVVVDKPLRKMTRALVVSMAASDILVAMCGELQSVVTMLSEDAWVLSDILCEVFTSADLYFSLCGILHIVCLAGDRYLAICYPFRYVRMDRKYLTISIVTVWTVPIAFSFVPILSEWHRIGLEELYACLEGLEVHVCTMIPNKGFSTVSFIIMFAFPSLLMGFCYTQIYRTAMSHKERMSEMTLGSYSSDKMKEPLNYCKSAEKFTSNILSEVKPVDHNNYTDSNDKIFIESNGSKNSSKGPDPSLSVALVPKANLNMTLHSFEEEEFATTCSNFRKISTLSGSYPNVFVGRNNFTALNLNHWPSCPALKFAVVYDSSGKEPHKQTDSNQSLSFKDDLSAHKVTFRIDSSCTSPGIDKMSDPEESSAQVCFEFGIDETSSIHYFPTHSRHSPKADGLKAEDTIISWRRSTGEDGSHPAQLATKNRELLARIEKQRQKKTALYTKSHKHGFLGEDFRTARSISFIIACFAITWCPYWLTMLVMAYLGPGVVPDPLIGACIWLAYFGSALNPFVYYFFNQSVKKGMKKRFLKFTQRHRRNT</sequence>
<dbReference type="PANTHER" id="PTHR24248:SF66">
    <property type="entry name" value="OCTOPAMINE RECEPTOR BETA-3R"/>
    <property type="match status" value="1"/>
</dbReference>
<evidence type="ECO:0000256" key="6">
    <source>
        <dbReference type="ARBA" id="ARBA00023136"/>
    </source>
</evidence>
<proteinExistence type="predicted"/>
<evidence type="ECO:0000256" key="9">
    <source>
        <dbReference type="SAM" id="Phobius"/>
    </source>
</evidence>
<dbReference type="AlphaFoldDB" id="A0AAV4DKJ7"/>
<feature type="transmembrane region" description="Helical" evidence="9">
    <location>
        <begin position="536"/>
        <end position="557"/>
    </location>
</feature>
<dbReference type="Proteomes" id="UP000735302">
    <property type="component" value="Unassembled WGS sequence"/>
</dbReference>
<feature type="transmembrane region" description="Helical" evidence="9">
    <location>
        <begin position="168"/>
        <end position="189"/>
    </location>
</feature>
<dbReference type="GO" id="GO:0071880">
    <property type="term" value="P:adenylate cyclase-activating adrenergic receptor signaling pathway"/>
    <property type="evidence" value="ECO:0007669"/>
    <property type="project" value="TreeGrafter"/>
</dbReference>
<feature type="transmembrane region" description="Helical" evidence="9">
    <location>
        <begin position="134"/>
        <end position="156"/>
    </location>
</feature>
<feature type="transmembrane region" description="Helical" evidence="9">
    <location>
        <begin position="91"/>
        <end position="114"/>
    </location>
</feature>
<evidence type="ECO:0000313" key="12">
    <source>
        <dbReference type="Proteomes" id="UP000735302"/>
    </source>
</evidence>
<protein>
    <submittedName>
        <fullName evidence="11">5-ht4 receptor</fullName>
    </submittedName>
</protein>
<evidence type="ECO:0000256" key="7">
    <source>
        <dbReference type="ARBA" id="ARBA00023170"/>
    </source>
</evidence>
<comment type="subcellular location">
    <subcellularLocation>
        <location evidence="1">Cell membrane</location>
        <topology evidence="1">Multi-pass membrane protein</topology>
    </subcellularLocation>
</comment>
<keyword evidence="6 9" id="KW-0472">Membrane</keyword>
<dbReference type="PANTHER" id="PTHR24248">
    <property type="entry name" value="ADRENERGIC RECEPTOR-RELATED G-PROTEIN COUPLED RECEPTOR"/>
    <property type="match status" value="1"/>
</dbReference>
<dbReference type="SUPFAM" id="SSF81321">
    <property type="entry name" value="Family A G protein-coupled receptor-like"/>
    <property type="match status" value="1"/>
</dbReference>
<accession>A0AAV4DKJ7</accession>
<keyword evidence="12" id="KW-1185">Reference proteome</keyword>
<dbReference type="Gene3D" id="1.20.1070.10">
    <property type="entry name" value="Rhodopsin 7-helix transmembrane proteins"/>
    <property type="match status" value="2"/>
</dbReference>
<keyword evidence="2" id="KW-1003">Cell membrane</keyword>
<evidence type="ECO:0000256" key="3">
    <source>
        <dbReference type="ARBA" id="ARBA00022692"/>
    </source>
</evidence>
<dbReference type="InterPro" id="IPR000276">
    <property type="entry name" value="GPCR_Rhodpsn"/>
</dbReference>
<evidence type="ECO:0000256" key="2">
    <source>
        <dbReference type="ARBA" id="ARBA00022475"/>
    </source>
</evidence>
<keyword evidence="5" id="KW-0297">G-protein coupled receptor</keyword>
<comment type="caution">
    <text evidence="11">The sequence shown here is derived from an EMBL/GenBank/DDBJ whole genome shotgun (WGS) entry which is preliminary data.</text>
</comment>
<evidence type="ECO:0000256" key="1">
    <source>
        <dbReference type="ARBA" id="ARBA00004651"/>
    </source>
</evidence>
<organism evidence="11 12">
    <name type="scientific">Plakobranchus ocellatus</name>
    <dbReference type="NCBI Taxonomy" id="259542"/>
    <lineage>
        <taxon>Eukaryota</taxon>
        <taxon>Metazoa</taxon>
        <taxon>Spiralia</taxon>
        <taxon>Lophotrochozoa</taxon>
        <taxon>Mollusca</taxon>
        <taxon>Gastropoda</taxon>
        <taxon>Heterobranchia</taxon>
        <taxon>Euthyneura</taxon>
        <taxon>Panpulmonata</taxon>
        <taxon>Sacoglossa</taxon>
        <taxon>Placobranchoidea</taxon>
        <taxon>Plakobranchidae</taxon>
        <taxon>Plakobranchus</taxon>
    </lineage>
</organism>
<keyword evidence="8" id="KW-0807">Transducer</keyword>
<dbReference type="PROSITE" id="PS50262">
    <property type="entry name" value="G_PROTEIN_RECEP_F1_2"/>
    <property type="match status" value="1"/>
</dbReference>
<evidence type="ECO:0000256" key="5">
    <source>
        <dbReference type="ARBA" id="ARBA00023040"/>
    </source>
</evidence>
<name>A0AAV4DKJ7_9GAST</name>
<dbReference type="InterPro" id="IPR017452">
    <property type="entry name" value="GPCR_Rhodpsn_7TM"/>
</dbReference>
<feature type="domain" description="G-protein coupled receptors family 1 profile" evidence="10">
    <location>
        <begin position="69"/>
        <end position="588"/>
    </location>
</feature>
<keyword evidence="4 9" id="KW-1133">Transmembrane helix</keyword>
<dbReference type="GO" id="GO:0005886">
    <property type="term" value="C:plasma membrane"/>
    <property type="evidence" value="ECO:0007669"/>
    <property type="project" value="UniProtKB-SubCell"/>
</dbReference>
<keyword evidence="3 9" id="KW-0812">Transmembrane</keyword>
<evidence type="ECO:0000313" key="11">
    <source>
        <dbReference type="EMBL" id="GFO44709.1"/>
    </source>
</evidence>
<evidence type="ECO:0000256" key="8">
    <source>
        <dbReference type="ARBA" id="ARBA00023224"/>
    </source>
</evidence>
<dbReference type="PRINTS" id="PR00237">
    <property type="entry name" value="GPCRRHODOPSN"/>
</dbReference>
<dbReference type="SMART" id="SM01381">
    <property type="entry name" value="7TM_GPCR_Srsx"/>
    <property type="match status" value="1"/>
</dbReference>